<accession>A0ACC1WSL8</accession>
<evidence type="ECO:0000313" key="1">
    <source>
        <dbReference type="EMBL" id="KAJ4701957.1"/>
    </source>
</evidence>
<name>A0ACC1WSL8_MELAZ</name>
<dbReference type="Proteomes" id="UP001164539">
    <property type="component" value="Chromosome 14"/>
</dbReference>
<evidence type="ECO:0000313" key="2">
    <source>
        <dbReference type="Proteomes" id="UP001164539"/>
    </source>
</evidence>
<organism evidence="1 2">
    <name type="scientific">Melia azedarach</name>
    <name type="common">Chinaberry tree</name>
    <dbReference type="NCBI Taxonomy" id="155640"/>
    <lineage>
        <taxon>Eukaryota</taxon>
        <taxon>Viridiplantae</taxon>
        <taxon>Streptophyta</taxon>
        <taxon>Embryophyta</taxon>
        <taxon>Tracheophyta</taxon>
        <taxon>Spermatophyta</taxon>
        <taxon>Magnoliopsida</taxon>
        <taxon>eudicotyledons</taxon>
        <taxon>Gunneridae</taxon>
        <taxon>Pentapetalae</taxon>
        <taxon>rosids</taxon>
        <taxon>malvids</taxon>
        <taxon>Sapindales</taxon>
        <taxon>Meliaceae</taxon>
        <taxon>Melia</taxon>
    </lineage>
</organism>
<reference evidence="1 2" key="1">
    <citation type="journal article" date="2023" name="Science">
        <title>Complex scaffold remodeling in plant triterpene biosynthesis.</title>
        <authorList>
            <person name="De La Pena R."/>
            <person name="Hodgson H."/>
            <person name="Liu J.C."/>
            <person name="Stephenson M.J."/>
            <person name="Martin A.C."/>
            <person name="Owen C."/>
            <person name="Harkess A."/>
            <person name="Leebens-Mack J."/>
            <person name="Jimenez L.E."/>
            <person name="Osbourn A."/>
            <person name="Sattely E.S."/>
        </authorList>
    </citation>
    <scope>NUCLEOTIDE SEQUENCE [LARGE SCALE GENOMIC DNA]</scope>
    <source>
        <strain evidence="2">cv. JPN11</strain>
        <tissue evidence="1">Leaf</tissue>
    </source>
</reference>
<protein>
    <submittedName>
        <fullName evidence="1">Pentatricopeptide repeat</fullName>
    </submittedName>
</protein>
<sequence>MNLKHFVSRQAINNLSKLNGRSLSPRLDSHINLSTITTPLLPSSSSPKVDYFTLHQNPKTPKPIVSFKRYIHSTQETKQIVSSIDPKTDSQEEEDGDMNEFLSRFVWIMREKISETYPDADKQTIDGMLLIIVEKVVSEMEKGGIERMLGSVEASPSQDFSDDLWKTVWEVSNSVLEDMEKLRKKEKMKGFLQSEEVKEMCRFAGEIGIRGDMLRELRFKWAREKMEECDFYVSLERLRAEAQAQEKGEAAEGKDAEEGVGVEEKPKVVTLPKRHGKIRYRIYGLDLSDPKWTAVADKIHERGEIIWPEEPKPISGKCKLVTDKIVSLKETEDPSPLLAEWKELLQPSRIDWINLLDRLQEQNTQMYFKVAELVLSEKSFQTNIRDYSKLIDAHANENRINDAERILKKTNENGILPDILTATVLVHMYSKAGNLDRAIEAFESLRIHGFLPDVKVYNSMIMAYVNDGQPKLGESLMREMETRDIKPSKEIFLALLRSFAQCGDVNGAKRIATTMQFGGFQPTLESCTLLVEAHGQAGEPDQARSYFDYMIKLGYKPDDRCTASMIAAYEKKKLLDKALNLLLQLEKDGFEPGPATYTVLVDWMGKMQLIDEAEQLLGKISEQGEAPPFKIHVSLCDMYARARVEKKALQALGVLEAKKDQLGRDEFERIINGLIAGGFVQDAQRLHGLMEARGFAASESLKVALMASQTFNRIRSPMR</sequence>
<proteinExistence type="predicted"/>
<dbReference type="EMBL" id="CM051407">
    <property type="protein sequence ID" value="KAJ4701957.1"/>
    <property type="molecule type" value="Genomic_DNA"/>
</dbReference>
<keyword evidence="2" id="KW-1185">Reference proteome</keyword>
<gene>
    <name evidence="1" type="ORF">OWV82_025111</name>
</gene>
<comment type="caution">
    <text evidence="1">The sequence shown here is derived from an EMBL/GenBank/DDBJ whole genome shotgun (WGS) entry which is preliminary data.</text>
</comment>